<dbReference type="SUPFAM" id="SSF50998">
    <property type="entry name" value="Quinoprotein alcohol dehydrogenase-like"/>
    <property type="match status" value="1"/>
</dbReference>
<evidence type="ECO:0000259" key="4">
    <source>
        <dbReference type="Pfam" id="PF24883"/>
    </source>
</evidence>
<dbReference type="InterPro" id="IPR019775">
    <property type="entry name" value="WD40_repeat_CS"/>
</dbReference>
<evidence type="ECO:0000313" key="6">
    <source>
        <dbReference type="Proteomes" id="UP000559027"/>
    </source>
</evidence>
<dbReference type="Proteomes" id="UP000559027">
    <property type="component" value="Unassembled WGS sequence"/>
</dbReference>
<feature type="domain" description="Nephrocystin 3-like N-terminal" evidence="4">
    <location>
        <begin position="147"/>
        <end position="310"/>
    </location>
</feature>
<dbReference type="PROSITE" id="PS50294">
    <property type="entry name" value="WD_REPEATS_REGION"/>
    <property type="match status" value="1"/>
</dbReference>
<dbReference type="Gene3D" id="3.40.50.300">
    <property type="entry name" value="P-loop containing nucleotide triphosphate hydrolases"/>
    <property type="match status" value="1"/>
</dbReference>
<dbReference type="SUPFAM" id="SSF50969">
    <property type="entry name" value="YVTN repeat-like/Quinoprotein amine dehydrogenase"/>
    <property type="match status" value="1"/>
</dbReference>
<dbReference type="SUPFAM" id="SSF52540">
    <property type="entry name" value="P-loop containing nucleoside triphosphate hydrolases"/>
    <property type="match status" value="1"/>
</dbReference>
<dbReference type="InterPro" id="IPR027417">
    <property type="entry name" value="P-loop_NTPase"/>
</dbReference>
<dbReference type="InterPro" id="IPR001680">
    <property type="entry name" value="WD40_rpt"/>
</dbReference>
<dbReference type="SMART" id="SM00320">
    <property type="entry name" value="WD40"/>
    <property type="match status" value="5"/>
</dbReference>
<evidence type="ECO:0000313" key="5">
    <source>
        <dbReference type="EMBL" id="KAF5344553.1"/>
    </source>
</evidence>
<sequence length="1454" mass="161638">MRAHWMNQAPAVCNALPHACVHTHHREVQTRASHFELAVTSAGPRYSSNALNGAITPKSQLQDPRDIHQDAPSFFSNASGFQIHNSTIIGSVVQCADAAKVLFPDSYDGQKLKKALVGGLEFIPLAKECMKDTRVAILTDVDDRARDHEGSNIIWIKGFPGVGKSALASTIVSRLRGRGELLSYFVFDHAKPTITTTRALCRRVAWDLARLYPAVRPSLLKHIDDETLDINTPNISSLFTSLIIEPSSGLSRGESSDVHLYQPIVVVVDAADECGGLEGPRSDDRKALLKTLEQWHSELPKNFKLVVTSREEDDIKRRIPPISTHIHIFIDTNEASSDIRRYFEDRLRDIADGYSELPVDWAHKTANHLAKRAAGVFIWATTIANFIEAGEPQSRLKAIDAGLGLWGKKGSLYSLYASVLKISFGDLHGEEAEAFKTVVGAMIFAQRPFHDSDFTAMSPVVIGSMLGYIRKGLRPVIDEGATLRFVHQSFVDFLLSPECPDEFAIKELGQQCQLSTVCLTTMSKQLRFNICGLETSSLKNADVLDIESKVKAGIPSLLSYSCCFVAEHLRHTAFDERLMDDVRVVFKEKLLYWLEAMSLLKEMNRAVPILRTVLDWISAGDGDLAEFVRDALRFVTAFTIPIIESAPHIYLSALPFAPEQSLVSSHWSLCAFVSEHRTDSITAIAFSPDEKIFASGNGDGTICIWDSETGILISGPFTRSFQSGSRFVHSLDFSPDGKHIVATHGDEGAVVWDVESGKEYFRFGGFLEMPPLHHRLSEDIEFSVYCKDGIMSVSRLTHFPDRDVAGDDPAHSCDHCDQGYFYRIQLCDASTGTLAHILLDVPMPRGHYSLSPDAHFFASLDETPATLSRVWDLTARPPRCVIESDAIVTCSLQSVVFSPDGNFLLVVAGTPENISVAHIWRMDTRDLAGLAILLGPRIDPFLCYYVLYPRGNDNLAVGVHSTVSTKIFDATTGDVVYRNQEPTRVCSGSPSRSGGRVLLGYDDGTIRMWDYQHHMQAPPAVDPTPNDHLKFPTGWINWVFSPCGKILAVGDEKGIKFWNTATGEAINLSHPIRIKSSMLVFSGDGRYIASLAAHDSKSDEPPVINVWDVNTGLNHCRLAVTHTFDQHPSQLFLSSGNRLVLGVTTVWVRAPPEEQEYVVHVWENDILGEPSCTTATLWYGPKVGTDSFFLSPGALIALIFEDVYTESTVIVHCQHRHSIEEQLVPHDHFDAAALGRKMSWRGGWTVFSPSRQLCASIPNESGVVLQIRVWETITWTEVTGPLETGEFLKDVPEDSYDELRISLSISPDDHFIRFISPRDGAVWAWDIRTGQRDPWRGYDLRRADGIVISPDGESLASLCHSGSATIRLWDTRSLCSGQVQESVGGIGDFGDQSLIQDGWIKEEGSDLLLFWLPAEHRDRLWRPRNIAMIGAPPTKLNFSRFKYGREWEECIDKQ</sequence>
<comment type="caution">
    <text evidence="5">The sequence shown here is derived from an EMBL/GenBank/DDBJ whole genome shotgun (WGS) entry which is preliminary data.</text>
</comment>
<evidence type="ECO:0000256" key="2">
    <source>
        <dbReference type="ARBA" id="ARBA00022737"/>
    </source>
</evidence>
<dbReference type="Pfam" id="PF24883">
    <property type="entry name" value="NPHP3_N"/>
    <property type="match status" value="1"/>
</dbReference>
<dbReference type="PANTHER" id="PTHR10039:SF14">
    <property type="entry name" value="NACHT DOMAIN-CONTAINING PROTEIN"/>
    <property type="match status" value="1"/>
</dbReference>
<evidence type="ECO:0000256" key="3">
    <source>
        <dbReference type="PROSITE-ProRule" id="PRU00221"/>
    </source>
</evidence>
<reference evidence="5 6" key="1">
    <citation type="journal article" date="2020" name="ISME J.">
        <title>Uncovering the hidden diversity of litter-decomposition mechanisms in mushroom-forming fungi.</title>
        <authorList>
            <person name="Floudas D."/>
            <person name="Bentzer J."/>
            <person name="Ahren D."/>
            <person name="Johansson T."/>
            <person name="Persson P."/>
            <person name="Tunlid A."/>
        </authorList>
    </citation>
    <scope>NUCLEOTIDE SEQUENCE [LARGE SCALE GENOMIC DNA]</scope>
    <source>
        <strain evidence="5 6">CBS 146.42</strain>
    </source>
</reference>
<dbReference type="PROSITE" id="PS00678">
    <property type="entry name" value="WD_REPEATS_1"/>
    <property type="match status" value="1"/>
</dbReference>
<evidence type="ECO:0000256" key="1">
    <source>
        <dbReference type="ARBA" id="ARBA00022574"/>
    </source>
</evidence>
<dbReference type="PROSITE" id="PS50082">
    <property type="entry name" value="WD_REPEATS_2"/>
    <property type="match status" value="2"/>
</dbReference>
<feature type="repeat" description="WD" evidence="3">
    <location>
        <begin position="721"/>
        <end position="762"/>
    </location>
</feature>
<organism evidence="5 6">
    <name type="scientific">Leucocoprinus leucothites</name>
    <dbReference type="NCBI Taxonomy" id="201217"/>
    <lineage>
        <taxon>Eukaryota</taxon>
        <taxon>Fungi</taxon>
        <taxon>Dikarya</taxon>
        <taxon>Basidiomycota</taxon>
        <taxon>Agaricomycotina</taxon>
        <taxon>Agaricomycetes</taxon>
        <taxon>Agaricomycetidae</taxon>
        <taxon>Agaricales</taxon>
        <taxon>Agaricineae</taxon>
        <taxon>Agaricaceae</taxon>
        <taxon>Leucocoprinus</taxon>
    </lineage>
</organism>
<dbReference type="InterPro" id="IPR011047">
    <property type="entry name" value="Quinoprotein_ADH-like_sf"/>
</dbReference>
<name>A0A8H5CN76_9AGAR</name>
<dbReference type="InterPro" id="IPR015943">
    <property type="entry name" value="WD40/YVTN_repeat-like_dom_sf"/>
</dbReference>
<dbReference type="Gene3D" id="2.130.10.10">
    <property type="entry name" value="YVTN repeat-like/Quinoprotein amine dehydrogenase"/>
    <property type="match status" value="3"/>
</dbReference>
<dbReference type="OrthoDB" id="538223at2759"/>
<keyword evidence="6" id="KW-1185">Reference proteome</keyword>
<protein>
    <recommendedName>
        <fullName evidence="4">Nephrocystin 3-like N-terminal domain-containing protein</fullName>
    </recommendedName>
</protein>
<dbReference type="InterPro" id="IPR011044">
    <property type="entry name" value="Quino_amine_DH_bsu"/>
</dbReference>
<dbReference type="InterPro" id="IPR056884">
    <property type="entry name" value="NPHP3-like_N"/>
</dbReference>
<proteinExistence type="predicted"/>
<keyword evidence="1 3" id="KW-0853">WD repeat</keyword>
<gene>
    <name evidence="5" type="ORF">D9756_011525</name>
</gene>
<accession>A0A8H5CN76</accession>
<feature type="repeat" description="WD" evidence="3">
    <location>
        <begin position="674"/>
        <end position="715"/>
    </location>
</feature>
<dbReference type="EMBL" id="JAACJO010000061">
    <property type="protein sequence ID" value="KAF5344553.1"/>
    <property type="molecule type" value="Genomic_DNA"/>
</dbReference>
<dbReference type="PANTHER" id="PTHR10039">
    <property type="entry name" value="AMELOGENIN"/>
    <property type="match status" value="1"/>
</dbReference>
<dbReference type="Pfam" id="PF00400">
    <property type="entry name" value="WD40"/>
    <property type="match status" value="2"/>
</dbReference>
<keyword evidence="2" id="KW-0677">Repeat</keyword>